<dbReference type="RefSeq" id="WP_113692549.1">
    <property type="nucleotide sequence ID" value="NZ_CP015163.1"/>
</dbReference>
<feature type="binding site" evidence="5">
    <location>
        <begin position="9"/>
        <end position="14"/>
    </location>
    <ligand>
        <name>NAD(+)</name>
        <dbReference type="ChEBI" id="CHEBI:57540"/>
    </ligand>
</feature>
<feature type="site" description="Important for catalytic activity" evidence="4">
    <location>
        <position position="140"/>
    </location>
</feature>
<sequence length="283" mass="29659">MRQQIGVVGAGTMGLGVTHCLAEAGFPVVVVDPVPEALGTAPVRLAEELRRIRLVRRDPAAAPVSTVTGRVRWTGRFEDLAGTGFVLECAPERIPLKEAVFAELDRCCPAGAVLASVTSAIPIDRLAACTRRPAGVVGLHFMNPAPMKETVELVRGPRTGPDTLRAAGDLLAALGKTGIVVADGPGFALNRVLMPAINEAAAVVGAGTADAATVDRLFQQCLGHQLGPLRTADLIGLDTVADTLGVLAECTGEPRFTPDERLLELIAAGHLGRKTGRGFHHWR</sequence>
<feature type="binding site" evidence="5">
    <location>
        <position position="97"/>
    </location>
    <ligand>
        <name>NAD(+)</name>
        <dbReference type="ChEBI" id="CHEBI:57540"/>
    </ligand>
</feature>
<comment type="similarity">
    <text evidence="2">Belongs to the 3-hydroxyacyl-CoA dehydrogenase family.</text>
</comment>
<dbReference type="InterPro" id="IPR006176">
    <property type="entry name" value="3-OHacyl-CoA_DH_NAD-bd"/>
</dbReference>
<evidence type="ECO:0000256" key="5">
    <source>
        <dbReference type="PIRSR" id="PIRSR000105-2"/>
    </source>
</evidence>
<reference evidence="8 9" key="1">
    <citation type="submission" date="2016-04" db="EMBL/GenBank/DDBJ databases">
        <title>Complete genome sequence and analysis of deep-sea sediment isolate, Amycolatopsis sp. WP1.</title>
        <authorList>
            <person name="Wang H."/>
            <person name="Chen S."/>
            <person name="Wu Q."/>
        </authorList>
    </citation>
    <scope>NUCLEOTIDE SEQUENCE [LARGE SCALE GENOMIC DNA]</scope>
    <source>
        <strain evidence="8 9">WP1</strain>
    </source>
</reference>
<name>A0A344L5I0_9PSEU</name>
<dbReference type="InterPro" id="IPR022694">
    <property type="entry name" value="3-OHacyl-CoA_DH"/>
</dbReference>
<evidence type="ECO:0000256" key="3">
    <source>
        <dbReference type="ARBA" id="ARBA00023002"/>
    </source>
</evidence>
<dbReference type="Proteomes" id="UP000250434">
    <property type="component" value="Chromosome"/>
</dbReference>
<dbReference type="PANTHER" id="PTHR48075">
    <property type="entry name" value="3-HYDROXYACYL-COA DEHYDROGENASE FAMILY PROTEIN"/>
    <property type="match status" value="1"/>
</dbReference>
<evidence type="ECO:0000313" key="9">
    <source>
        <dbReference type="Proteomes" id="UP000250434"/>
    </source>
</evidence>
<dbReference type="GO" id="GO:0070403">
    <property type="term" value="F:NAD+ binding"/>
    <property type="evidence" value="ECO:0007669"/>
    <property type="project" value="InterPro"/>
</dbReference>
<dbReference type="InterPro" id="IPR013328">
    <property type="entry name" value="6PGD_dom2"/>
</dbReference>
<accession>A0A344L5I0</accession>
<dbReference type="GO" id="GO:0006631">
    <property type="term" value="P:fatty acid metabolic process"/>
    <property type="evidence" value="ECO:0007669"/>
    <property type="project" value="InterPro"/>
</dbReference>
<feature type="binding site" evidence="5">
    <location>
        <position position="119"/>
    </location>
    <ligand>
        <name>NAD(+)</name>
        <dbReference type="ChEBI" id="CHEBI:57540"/>
    </ligand>
</feature>
<dbReference type="Gene3D" id="1.10.1040.10">
    <property type="entry name" value="N-(1-d-carboxylethyl)-l-norvaline Dehydrogenase, domain 2"/>
    <property type="match status" value="1"/>
</dbReference>
<dbReference type="Pfam" id="PF02737">
    <property type="entry name" value="3HCDH_N"/>
    <property type="match status" value="1"/>
</dbReference>
<dbReference type="KEGG" id="aab:A4R43_12695"/>
<dbReference type="OrthoDB" id="3229174at2"/>
<keyword evidence="5" id="KW-0520">NAD</keyword>
<dbReference type="Pfam" id="PF00725">
    <property type="entry name" value="3HCDH"/>
    <property type="match status" value="1"/>
</dbReference>
<organism evidence="8 9">
    <name type="scientific">Amycolatopsis albispora</name>
    <dbReference type="NCBI Taxonomy" id="1804986"/>
    <lineage>
        <taxon>Bacteria</taxon>
        <taxon>Bacillati</taxon>
        <taxon>Actinomycetota</taxon>
        <taxon>Actinomycetes</taxon>
        <taxon>Pseudonocardiales</taxon>
        <taxon>Pseudonocardiaceae</taxon>
        <taxon>Amycolatopsis</taxon>
    </lineage>
</organism>
<dbReference type="InterPro" id="IPR036291">
    <property type="entry name" value="NAD(P)-bd_dom_sf"/>
</dbReference>
<keyword evidence="9" id="KW-1185">Reference proteome</keyword>
<feature type="binding site" evidence="5">
    <location>
        <position position="274"/>
    </location>
    <ligand>
        <name>NAD(+)</name>
        <dbReference type="ChEBI" id="CHEBI:57540"/>
    </ligand>
</feature>
<dbReference type="Gene3D" id="3.40.50.720">
    <property type="entry name" value="NAD(P)-binding Rossmann-like Domain"/>
    <property type="match status" value="1"/>
</dbReference>
<feature type="domain" description="3-hydroxyacyl-CoA dehydrogenase NAD binding" evidence="7">
    <location>
        <begin position="4"/>
        <end position="183"/>
    </location>
</feature>
<dbReference type="AlphaFoldDB" id="A0A344L5I0"/>
<keyword evidence="3" id="KW-0560">Oxidoreductase</keyword>
<feature type="binding site" evidence="5">
    <location>
        <position position="32"/>
    </location>
    <ligand>
        <name>NAD(+)</name>
        <dbReference type="ChEBI" id="CHEBI:57540"/>
    </ligand>
</feature>
<dbReference type="EMBL" id="CP015163">
    <property type="protein sequence ID" value="AXB43304.1"/>
    <property type="molecule type" value="Genomic_DNA"/>
</dbReference>
<evidence type="ECO:0000256" key="1">
    <source>
        <dbReference type="ARBA" id="ARBA00005086"/>
    </source>
</evidence>
<dbReference type="SUPFAM" id="SSF48179">
    <property type="entry name" value="6-phosphogluconate dehydrogenase C-terminal domain-like"/>
    <property type="match status" value="1"/>
</dbReference>
<proteinExistence type="inferred from homology"/>
<comment type="pathway">
    <text evidence="1">Lipid metabolism; butanoate metabolism.</text>
</comment>
<gene>
    <name evidence="8" type="ORF">A4R43_12695</name>
</gene>
<feature type="domain" description="3-hydroxyacyl-CoA dehydrogenase C-terminal" evidence="6">
    <location>
        <begin position="186"/>
        <end position="281"/>
    </location>
</feature>
<dbReference type="SUPFAM" id="SSF51735">
    <property type="entry name" value="NAD(P)-binding Rossmann-fold domains"/>
    <property type="match status" value="1"/>
</dbReference>
<feature type="binding site" evidence="5">
    <location>
        <position position="92"/>
    </location>
    <ligand>
        <name>NAD(+)</name>
        <dbReference type="ChEBI" id="CHEBI:57540"/>
    </ligand>
</feature>
<evidence type="ECO:0000256" key="4">
    <source>
        <dbReference type="PIRSR" id="PIRSR000105-1"/>
    </source>
</evidence>
<dbReference type="PIRSF" id="PIRSF000105">
    <property type="entry name" value="HCDH"/>
    <property type="match status" value="1"/>
</dbReference>
<evidence type="ECO:0000259" key="7">
    <source>
        <dbReference type="Pfam" id="PF02737"/>
    </source>
</evidence>
<evidence type="ECO:0000256" key="2">
    <source>
        <dbReference type="ARBA" id="ARBA00009463"/>
    </source>
</evidence>
<dbReference type="InterPro" id="IPR008927">
    <property type="entry name" value="6-PGluconate_DH-like_C_sf"/>
</dbReference>
<evidence type="ECO:0000259" key="6">
    <source>
        <dbReference type="Pfam" id="PF00725"/>
    </source>
</evidence>
<dbReference type="PANTHER" id="PTHR48075:SF5">
    <property type="entry name" value="3-HYDROXYBUTYRYL-COA DEHYDROGENASE"/>
    <property type="match status" value="1"/>
</dbReference>
<protein>
    <submittedName>
        <fullName evidence="8">3-hydroxybutyryl-CoA dehydrogenase</fullName>
    </submittedName>
</protein>
<dbReference type="GO" id="GO:0016616">
    <property type="term" value="F:oxidoreductase activity, acting on the CH-OH group of donors, NAD or NADP as acceptor"/>
    <property type="evidence" value="ECO:0007669"/>
    <property type="project" value="InterPro"/>
</dbReference>
<evidence type="ECO:0000313" key="8">
    <source>
        <dbReference type="EMBL" id="AXB43304.1"/>
    </source>
</evidence>
<dbReference type="InterPro" id="IPR006108">
    <property type="entry name" value="3HC_DH_C"/>
</dbReference>
<feature type="binding site" evidence="5">
    <location>
        <position position="143"/>
    </location>
    <ligand>
        <name>NAD(+)</name>
        <dbReference type="ChEBI" id="CHEBI:57540"/>
    </ligand>
</feature>